<name>A0ABR4I470_9EURO</name>
<reference evidence="1 2" key="1">
    <citation type="submission" date="2024-07" db="EMBL/GenBank/DDBJ databases">
        <title>Section-level genome sequencing and comparative genomics of Aspergillus sections Usti and Cavernicolus.</title>
        <authorList>
            <consortium name="Lawrence Berkeley National Laboratory"/>
            <person name="Nybo J.L."/>
            <person name="Vesth T.C."/>
            <person name="Theobald S."/>
            <person name="Frisvad J.C."/>
            <person name="Larsen T.O."/>
            <person name="Kjaerboelling I."/>
            <person name="Rothschild-Mancinelli K."/>
            <person name="Lyhne E.K."/>
            <person name="Kogle M.E."/>
            <person name="Barry K."/>
            <person name="Clum A."/>
            <person name="Na H."/>
            <person name="Ledsgaard L."/>
            <person name="Lin J."/>
            <person name="Lipzen A."/>
            <person name="Kuo A."/>
            <person name="Riley R."/>
            <person name="Mondo S."/>
            <person name="Labutti K."/>
            <person name="Haridas S."/>
            <person name="Pangalinan J."/>
            <person name="Salamov A.A."/>
            <person name="Simmons B.A."/>
            <person name="Magnuson J.K."/>
            <person name="Chen J."/>
            <person name="Drula E."/>
            <person name="Henrissat B."/>
            <person name="Wiebenga A."/>
            <person name="Lubbers R.J."/>
            <person name="Gomes A.C."/>
            <person name="Makela M.R."/>
            <person name="Stajich J."/>
            <person name="Grigoriev I.V."/>
            <person name="Mortensen U.H."/>
            <person name="De Vries R.P."/>
            <person name="Baker S.E."/>
            <person name="Andersen M.R."/>
        </authorList>
    </citation>
    <scope>NUCLEOTIDE SEQUENCE [LARGE SCALE GENOMIC DNA]</scope>
    <source>
        <strain evidence="1 2">CBS 588.65</strain>
    </source>
</reference>
<protein>
    <submittedName>
        <fullName evidence="1">Uncharacterized protein</fullName>
    </submittedName>
</protein>
<dbReference type="EMBL" id="JBFXLT010000003">
    <property type="protein sequence ID" value="KAL2822074.1"/>
    <property type="molecule type" value="Genomic_DNA"/>
</dbReference>
<evidence type="ECO:0000313" key="2">
    <source>
        <dbReference type="Proteomes" id="UP001610334"/>
    </source>
</evidence>
<gene>
    <name evidence="1" type="ORF">BJX63DRAFT_182401</name>
</gene>
<keyword evidence="2" id="KW-1185">Reference proteome</keyword>
<accession>A0ABR4I470</accession>
<evidence type="ECO:0000313" key="1">
    <source>
        <dbReference type="EMBL" id="KAL2822074.1"/>
    </source>
</evidence>
<comment type="caution">
    <text evidence="1">The sequence shown here is derived from an EMBL/GenBank/DDBJ whole genome shotgun (WGS) entry which is preliminary data.</text>
</comment>
<dbReference type="Proteomes" id="UP001610334">
    <property type="component" value="Unassembled WGS sequence"/>
</dbReference>
<sequence length="185" mass="20707">MRRSEISPTSHGNLVVQEKASGLVVPCCLTDSPKSTGPQVRRNVLHGNCVEYSSDRPPIIYPGRFHARGRLFAGIRNWSPSELQAVRYCQPRSGLLCCQLAQFAIGPQAKSQKLYQLNQHKPDNQGLYVVTIFVKQRVSQSLGFTPRSSMPSESRTFRFPGFSTLHLQSSIANSHNWCYCNLILA</sequence>
<organism evidence="1 2">
    <name type="scientific">Aspergillus granulosus</name>
    <dbReference type="NCBI Taxonomy" id="176169"/>
    <lineage>
        <taxon>Eukaryota</taxon>
        <taxon>Fungi</taxon>
        <taxon>Dikarya</taxon>
        <taxon>Ascomycota</taxon>
        <taxon>Pezizomycotina</taxon>
        <taxon>Eurotiomycetes</taxon>
        <taxon>Eurotiomycetidae</taxon>
        <taxon>Eurotiales</taxon>
        <taxon>Aspergillaceae</taxon>
        <taxon>Aspergillus</taxon>
        <taxon>Aspergillus subgen. Nidulantes</taxon>
    </lineage>
</organism>
<proteinExistence type="predicted"/>